<evidence type="ECO:0000313" key="3">
    <source>
        <dbReference type="Proteomes" id="UP000599437"/>
    </source>
</evidence>
<feature type="compositionally biased region" description="Pro residues" evidence="1">
    <location>
        <begin position="33"/>
        <end position="43"/>
    </location>
</feature>
<proteinExistence type="predicted"/>
<reference evidence="3" key="1">
    <citation type="journal article" date="2019" name="Int. J. Syst. Evol. Microbiol.">
        <title>The Global Catalogue of Microorganisms (GCM) 10K type strain sequencing project: providing services to taxonomists for standard genome sequencing and annotation.</title>
        <authorList>
            <consortium name="The Broad Institute Genomics Platform"/>
            <consortium name="The Broad Institute Genome Sequencing Center for Infectious Disease"/>
            <person name="Wu L."/>
            <person name="Ma J."/>
        </authorList>
    </citation>
    <scope>NUCLEOTIDE SEQUENCE [LARGE SCALE GENOMIC DNA]</scope>
    <source>
        <strain evidence="3">JCM 4737</strain>
    </source>
</reference>
<dbReference type="SUPFAM" id="SSF89372">
    <property type="entry name" value="Fucose-specific lectin"/>
    <property type="match status" value="1"/>
</dbReference>
<dbReference type="Proteomes" id="UP000599437">
    <property type="component" value="Unassembled WGS sequence"/>
</dbReference>
<sequence length="383" mass="40262">MLVRYSGDLRSRCTEGCPDAMRPRSTRRTERIPPSPSGPPPATGPGTSRWLLRGKDDRLTAYAPTEGGLLRWTETAPGGPGWTGPQFFPAPGIEHLVLAQGPDGYVHFVGRRRKGDTVDLVHAIQYQTGRPLTAWHSLGNPYKTAERGLKVGVPAATVNAAGSVHVFVRNAGRGIQMRRQAANGKWEGWKDLKGSKTHDGPTAVATASGTVELLVPAEGRTLRWTQEKPGGDLAPAEDVPLVPVVGTVTGLETADDRVTYYGNDADAKGITALRPGEEPVSLAGTPGDSPLAALRAAIGGHDCTVLAHRGGDGRPVLAACVTHAEGDGVWWTATGEECLGAPALAVDATGRVVLAVIGRDGALHVARQKPEEDGLALAAWTRV</sequence>
<protein>
    <submittedName>
        <fullName evidence="2">Uncharacterized protein</fullName>
    </submittedName>
</protein>
<name>A0ABQ3DMF8_9ACTN</name>
<organism evidence="2 3">
    <name type="scientific">Streptomyces chryseus</name>
    <dbReference type="NCBI Taxonomy" id="68186"/>
    <lineage>
        <taxon>Bacteria</taxon>
        <taxon>Bacillati</taxon>
        <taxon>Actinomycetota</taxon>
        <taxon>Actinomycetes</taxon>
        <taxon>Kitasatosporales</taxon>
        <taxon>Streptomycetaceae</taxon>
        <taxon>Streptomyces</taxon>
    </lineage>
</organism>
<gene>
    <name evidence="2" type="ORF">GCM10010346_22140</name>
</gene>
<evidence type="ECO:0000256" key="1">
    <source>
        <dbReference type="SAM" id="MobiDB-lite"/>
    </source>
</evidence>
<keyword evidence="3" id="KW-1185">Reference proteome</keyword>
<evidence type="ECO:0000313" key="2">
    <source>
        <dbReference type="EMBL" id="GHA98958.1"/>
    </source>
</evidence>
<accession>A0ABQ3DMF8</accession>
<feature type="region of interest" description="Disordered" evidence="1">
    <location>
        <begin position="13"/>
        <end position="51"/>
    </location>
</feature>
<comment type="caution">
    <text evidence="2">The sequence shown here is derived from an EMBL/GenBank/DDBJ whole genome shotgun (WGS) entry which is preliminary data.</text>
</comment>
<dbReference type="EMBL" id="BMVO01000005">
    <property type="protein sequence ID" value="GHA98958.1"/>
    <property type="molecule type" value="Genomic_DNA"/>
</dbReference>